<accession>A0A9X4HD83</accession>
<proteinExistence type="predicted"/>
<evidence type="ECO:0000313" key="3">
    <source>
        <dbReference type="Proteomes" id="UP001148185"/>
    </source>
</evidence>
<evidence type="ECO:0000256" key="1">
    <source>
        <dbReference type="SAM" id="Coils"/>
    </source>
</evidence>
<reference evidence="2 3" key="1">
    <citation type="submission" date="2022-05" db="EMBL/GenBank/DDBJ databases">
        <title>Novel Pseudomonas spp. Isolated from a Rainbow Trout Aquaculture Facility.</title>
        <authorList>
            <person name="Testerman T."/>
            <person name="Graf J."/>
        </authorList>
    </citation>
    <scope>NUCLEOTIDE SEQUENCE [LARGE SCALE GENOMIC DNA]</scope>
    <source>
        <strain evidence="2 3">ID1042</strain>
    </source>
</reference>
<protein>
    <submittedName>
        <fullName evidence="2">Uncharacterized protein</fullName>
    </submittedName>
</protein>
<dbReference type="RefSeq" id="WP_273878551.1">
    <property type="nucleotide sequence ID" value="NZ_JAMDHA010000067.1"/>
</dbReference>
<organism evidence="2 3">
    <name type="scientific">Pseudomonas shahriarae</name>
    <dbReference type="NCBI Taxonomy" id="2745512"/>
    <lineage>
        <taxon>Bacteria</taxon>
        <taxon>Pseudomonadati</taxon>
        <taxon>Pseudomonadota</taxon>
        <taxon>Gammaproteobacteria</taxon>
        <taxon>Pseudomonadales</taxon>
        <taxon>Pseudomonadaceae</taxon>
        <taxon>Pseudomonas</taxon>
    </lineage>
</organism>
<dbReference type="Proteomes" id="UP001148185">
    <property type="component" value="Unassembled WGS sequence"/>
</dbReference>
<evidence type="ECO:0000313" key="2">
    <source>
        <dbReference type="EMBL" id="MDD1011821.1"/>
    </source>
</evidence>
<dbReference type="AlphaFoldDB" id="A0A9X4HD83"/>
<feature type="coiled-coil region" evidence="1">
    <location>
        <begin position="135"/>
        <end position="162"/>
    </location>
</feature>
<sequence>MPKEKRIECPALRMRSDSYPFGNRVPRTVRMLRTVTADPMPVTGFSYIKGDMPVAPVNEIFKVWTNSHGAVAAVLPNGTRLGLRPEEFEVETWLDLSTEATVGLVDFGFDDRMTKVTQEAYSIFLAREGAARGKIEALQQRLNAADQRIDELERDKHRLDSLESNCWDIRFDSSPNGDAGDSSINIEVVGHWMDKPFERVIGENYSENLRAAIDQAMTASAYPSARPEDPEPEYLKDDDWHMNPCKQGHRDVGASGGVAACNQCDEKIEAATTQEAFERWNATHPAIE</sequence>
<dbReference type="EMBL" id="JAMDHA010000067">
    <property type="protein sequence ID" value="MDD1011821.1"/>
    <property type="molecule type" value="Genomic_DNA"/>
</dbReference>
<comment type="caution">
    <text evidence="2">The sequence shown here is derived from an EMBL/GenBank/DDBJ whole genome shotgun (WGS) entry which is preliminary data.</text>
</comment>
<keyword evidence="1" id="KW-0175">Coiled coil</keyword>
<name>A0A9X4HD83_9PSED</name>
<gene>
    <name evidence="2" type="ORF">M5G27_30725</name>
</gene>
<keyword evidence="3" id="KW-1185">Reference proteome</keyword>